<evidence type="ECO:0000256" key="1">
    <source>
        <dbReference type="SAM" id="MobiDB-lite"/>
    </source>
</evidence>
<organism evidence="2">
    <name type="scientific">Heterobasidion RNA virus 6</name>
    <dbReference type="NCBI Taxonomy" id="980634"/>
    <lineage>
        <taxon>Viruses</taxon>
        <taxon>Riboviria</taxon>
        <taxon>Orthornavirae</taxon>
        <taxon>Pisuviricota</taxon>
        <taxon>Duplopiviricetes</taxon>
        <taxon>Durnavirales</taxon>
        <taxon>Curvulaviridae</taxon>
        <taxon>Orthocurvulavirus</taxon>
        <taxon>Orthocurvulavirus annosi</taxon>
        <taxon>Heterobasidion orthocurvulavirus</taxon>
    </lineage>
</organism>
<name>A0A5B8ZU28_9VIRU</name>
<feature type="region of interest" description="Disordered" evidence="1">
    <location>
        <begin position="272"/>
        <end position="338"/>
    </location>
</feature>
<feature type="region of interest" description="Disordered" evidence="1">
    <location>
        <begin position="360"/>
        <end position="387"/>
    </location>
</feature>
<dbReference type="EMBL" id="MK468678">
    <property type="protein sequence ID" value="QED55787.1"/>
    <property type="molecule type" value="Genomic_RNA"/>
</dbReference>
<sequence>MEDPQGGFSILEMLGAQERPVVDYDAAPLYRRIDLEPNERDTIETIAIKAKKWATIVERGHSLSVALGDIAAGDEPIDYEKKVRQRFTAQEEMLFSAWKKGGRIPDLDKERDKQPVKGGPGAVKRMREAAAALNVILGRSDLSEENAQWYCVNYSTLIPLLKAVVGIARAKRDAAGGQDADPREVAEQRTLTRLVKAESEIVKTFKERVNRLTGAIDSSMSVLQARRSVMARDDTKRGRKQQPYNALRSLMGQATIGRPVDYNKDAAEGRRARNALRGVEPGFTGREPPVGWGAAGPRAAANPYPQQPQAGPSRRRDVSPAYRPRSPSPVDPGFLNRSMAQFDNELRRLDLAGRAASPVEAGEIRGFTPDPPAPPAPPIAQEERMEE</sequence>
<dbReference type="GeneID" id="80557386"/>
<protein>
    <submittedName>
        <fullName evidence="2">Uncharacterized protein</fullName>
    </submittedName>
</protein>
<reference evidence="2" key="1">
    <citation type="submission" date="2019-01" db="EMBL/GenBank/DDBJ databases">
        <title>The bisegmented genome of HetRV6-ab6 infecting Heterobasidion abietinum.</title>
        <authorList>
            <person name="Vainio E.J."/>
            <person name="Levanova A."/>
        </authorList>
    </citation>
    <scope>NUCLEOTIDE SEQUENCE</scope>
    <source>
        <strain evidence="2">HetRV6-ab6</strain>
    </source>
</reference>
<feature type="compositionally biased region" description="Low complexity" evidence="1">
    <location>
        <begin position="297"/>
        <end position="312"/>
    </location>
</feature>
<evidence type="ECO:0000313" key="2">
    <source>
        <dbReference type="EMBL" id="QED55787.1"/>
    </source>
</evidence>
<dbReference type="RefSeq" id="YP_010840155.1">
    <property type="nucleotide sequence ID" value="NC_078461.1"/>
</dbReference>
<dbReference type="KEGG" id="vg:80557386"/>
<proteinExistence type="predicted"/>
<accession>A0A5B8ZU28</accession>
<feature type="compositionally biased region" description="Pro residues" evidence="1">
    <location>
        <begin position="369"/>
        <end position="378"/>
    </location>
</feature>